<sequence length="161" mass="19284">MEPINGKLKLEQKVNDPIEYWPRLVEMWEITVGPRHLAPSNCSNATQIHCHQHKLPQSNPIRSSSLSSSLHFEHDFSVAGCISIRAEKPDNSTYVWEPIYTQSNYLYPKHNCNNRQIELANEERSFWSNFYRARNKKWKWKWKQNFNRQKNCFHIYSYIVN</sequence>
<protein>
    <submittedName>
        <fullName evidence="1">Uncharacterized protein</fullName>
    </submittedName>
</protein>
<dbReference type="Proteomes" id="UP000593564">
    <property type="component" value="Unassembled WGS sequence"/>
</dbReference>
<name>A0A7J7GH60_CAMSI</name>
<evidence type="ECO:0000313" key="2">
    <source>
        <dbReference type="Proteomes" id="UP000593564"/>
    </source>
</evidence>
<dbReference type="AlphaFoldDB" id="A0A7J7GH60"/>
<dbReference type="EMBL" id="JACBKZ010000010">
    <property type="protein sequence ID" value="KAF5940093.1"/>
    <property type="molecule type" value="Genomic_DNA"/>
</dbReference>
<evidence type="ECO:0000313" key="1">
    <source>
        <dbReference type="EMBL" id="KAF5940093.1"/>
    </source>
</evidence>
<accession>A0A7J7GH60</accession>
<keyword evidence="2" id="KW-1185">Reference proteome</keyword>
<reference evidence="1 2" key="2">
    <citation type="submission" date="2020-07" db="EMBL/GenBank/DDBJ databases">
        <title>Genome assembly of wild tea tree DASZ reveals pedigree and selection history of tea varieties.</title>
        <authorList>
            <person name="Zhang W."/>
        </authorList>
    </citation>
    <scope>NUCLEOTIDE SEQUENCE [LARGE SCALE GENOMIC DNA]</scope>
    <source>
        <strain evidence="2">cv. G240</strain>
        <tissue evidence="1">Leaf</tissue>
    </source>
</reference>
<comment type="caution">
    <text evidence="1">The sequence shown here is derived from an EMBL/GenBank/DDBJ whole genome shotgun (WGS) entry which is preliminary data.</text>
</comment>
<proteinExistence type="predicted"/>
<reference evidence="2" key="1">
    <citation type="journal article" date="2020" name="Nat. Commun.">
        <title>Genome assembly of wild tea tree DASZ reveals pedigree and selection history of tea varieties.</title>
        <authorList>
            <person name="Zhang W."/>
            <person name="Zhang Y."/>
            <person name="Qiu H."/>
            <person name="Guo Y."/>
            <person name="Wan H."/>
            <person name="Zhang X."/>
            <person name="Scossa F."/>
            <person name="Alseekh S."/>
            <person name="Zhang Q."/>
            <person name="Wang P."/>
            <person name="Xu L."/>
            <person name="Schmidt M.H."/>
            <person name="Jia X."/>
            <person name="Li D."/>
            <person name="Zhu A."/>
            <person name="Guo F."/>
            <person name="Chen W."/>
            <person name="Ni D."/>
            <person name="Usadel B."/>
            <person name="Fernie A.R."/>
            <person name="Wen W."/>
        </authorList>
    </citation>
    <scope>NUCLEOTIDE SEQUENCE [LARGE SCALE GENOMIC DNA]</scope>
    <source>
        <strain evidence="2">cv. G240</strain>
    </source>
</reference>
<organism evidence="1 2">
    <name type="scientific">Camellia sinensis</name>
    <name type="common">Tea plant</name>
    <name type="synonym">Thea sinensis</name>
    <dbReference type="NCBI Taxonomy" id="4442"/>
    <lineage>
        <taxon>Eukaryota</taxon>
        <taxon>Viridiplantae</taxon>
        <taxon>Streptophyta</taxon>
        <taxon>Embryophyta</taxon>
        <taxon>Tracheophyta</taxon>
        <taxon>Spermatophyta</taxon>
        <taxon>Magnoliopsida</taxon>
        <taxon>eudicotyledons</taxon>
        <taxon>Gunneridae</taxon>
        <taxon>Pentapetalae</taxon>
        <taxon>asterids</taxon>
        <taxon>Ericales</taxon>
        <taxon>Theaceae</taxon>
        <taxon>Camellia</taxon>
    </lineage>
</organism>
<gene>
    <name evidence="1" type="ORF">HYC85_021260</name>
</gene>